<dbReference type="Pfam" id="PF00300">
    <property type="entry name" value="His_Phos_1"/>
    <property type="match status" value="1"/>
</dbReference>
<dbReference type="InterPro" id="IPR029033">
    <property type="entry name" value="His_PPase_superfam"/>
</dbReference>
<dbReference type="EMBL" id="VMFF01000023">
    <property type="protein sequence ID" value="TSC65891.1"/>
    <property type="molecule type" value="Genomic_DNA"/>
</dbReference>
<dbReference type="InterPro" id="IPR013078">
    <property type="entry name" value="His_Pase_superF_clade-1"/>
</dbReference>
<accession>A0A554JC70</accession>
<gene>
    <name evidence="1" type="ORF">G01um101477_303</name>
</gene>
<dbReference type="SUPFAM" id="SSF53254">
    <property type="entry name" value="Phosphoglycerate mutase-like"/>
    <property type="match status" value="1"/>
</dbReference>
<reference evidence="1 2" key="1">
    <citation type="submission" date="2017-07" db="EMBL/GenBank/DDBJ databases">
        <title>Mechanisms for carbon and nitrogen cycling indicate functional differentiation within the Candidate Phyla Radiation.</title>
        <authorList>
            <person name="Danczak R.E."/>
            <person name="Johnston M.D."/>
            <person name="Kenah C."/>
            <person name="Slattery M."/>
            <person name="Wrighton K.C."/>
            <person name="Wilkins M.J."/>
        </authorList>
    </citation>
    <scope>NUCLEOTIDE SEQUENCE [LARGE SCALE GENOMIC DNA]</scope>
    <source>
        <strain evidence="1">Gr01-1014_77</strain>
    </source>
</reference>
<protein>
    <submittedName>
        <fullName evidence="1">Uncharacterized protein</fullName>
    </submittedName>
</protein>
<name>A0A554JC70_9BACT</name>
<organism evidence="1 2">
    <name type="scientific">Candidatus Doudnabacteria bacterium Gr01-1014_77</name>
    <dbReference type="NCBI Taxonomy" id="2017133"/>
    <lineage>
        <taxon>Bacteria</taxon>
        <taxon>Candidatus Doudnaibacteriota</taxon>
    </lineage>
</organism>
<comment type="caution">
    <text evidence="1">The sequence shown here is derived from an EMBL/GenBank/DDBJ whole genome shotgun (WGS) entry which is preliminary data.</text>
</comment>
<proteinExistence type="predicted"/>
<dbReference type="Gene3D" id="3.40.50.1240">
    <property type="entry name" value="Phosphoglycerate mutase-like"/>
    <property type="match status" value="1"/>
</dbReference>
<sequence>METREAGVDRRENQPVPRIRLEFFRHEQKAKTLEGQSDNEVRLTEQGRINATEAGKAKDPHPEVAIAIGSPRDRSTETAMRVMLSKEPGITQEDTLEDIQEFVGDSLKVGRKNMVDHRLDFTFNGEFLEAVQERYGNTKDYLVFAVNESDELAKKLKDRKSTSYTRQAAGIAEIIRKYVDVLPNFQHAIQQSPDKYSKYENEMQRFLGTHAPVSECFLLKIVELTEGKEGLKTFLETGINKNGFNFSEGFSVEIQADGILVRYKGREWNIKPELLDQIIEQRDELDKSIDEAA</sequence>
<dbReference type="AlphaFoldDB" id="A0A554JC70"/>
<dbReference type="Proteomes" id="UP000319613">
    <property type="component" value="Unassembled WGS sequence"/>
</dbReference>
<evidence type="ECO:0000313" key="1">
    <source>
        <dbReference type="EMBL" id="TSC65891.1"/>
    </source>
</evidence>
<evidence type="ECO:0000313" key="2">
    <source>
        <dbReference type="Proteomes" id="UP000319613"/>
    </source>
</evidence>